<dbReference type="InterPro" id="IPR055140">
    <property type="entry name" value="Thiolase_C_2"/>
</dbReference>
<protein>
    <submittedName>
        <fullName evidence="3">Thiolase family protein</fullName>
    </submittedName>
</protein>
<organism evidence="3 4">
    <name type="scientific">Futiania mangrovi</name>
    <dbReference type="NCBI Taxonomy" id="2959716"/>
    <lineage>
        <taxon>Bacteria</taxon>
        <taxon>Pseudomonadati</taxon>
        <taxon>Pseudomonadota</taxon>
        <taxon>Alphaproteobacteria</taxon>
        <taxon>Futianiales</taxon>
        <taxon>Futianiaceae</taxon>
        <taxon>Futiania</taxon>
    </lineage>
</organism>
<reference evidence="3" key="1">
    <citation type="submission" date="2022-06" db="EMBL/GenBank/DDBJ databases">
        <title>Isolation and Genomics of Futiania mangrovii gen. nov., sp. nov., a Rare and Metabolically-versatile member in the Class Alphaproteobacteria.</title>
        <authorList>
            <person name="Liu L."/>
            <person name="Huang W.-C."/>
            <person name="Pan J."/>
            <person name="Li J."/>
            <person name="Huang Y."/>
            <person name="Du H."/>
            <person name="Liu Y."/>
            <person name="Li M."/>
        </authorList>
    </citation>
    <scope>NUCLEOTIDE SEQUENCE</scope>
    <source>
        <strain evidence="3">FT118</strain>
    </source>
</reference>
<dbReference type="Pfam" id="PF22691">
    <property type="entry name" value="Thiolase_C_1"/>
    <property type="match status" value="1"/>
</dbReference>
<feature type="domain" description="Thiolase C-terminal" evidence="2">
    <location>
        <begin position="281"/>
        <end position="398"/>
    </location>
</feature>
<dbReference type="EMBL" id="JAMZFT010000001">
    <property type="protein sequence ID" value="MCP1335464.1"/>
    <property type="molecule type" value="Genomic_DNA"/>
</dbReference>
<dbReference type="GO" id="GO:0003988">
    <property type="term" value="F:acetyl-CoA C-acyltransferase activity"/>
    <property type="evidence" value="ECO:0007669"/>
    <property type="project" value="UniProtKB-ARBA"/>
</dbReference>
<feature type="domain" description="Thiolase N-terminal" evidence="1">
    <location>
        <begin position="3"/>
        <end position="207"/>
    </location>
</feature>
<dbReference type="InterPro" id="IPR020616">
    <property type="entry name" value="Thiolase_N"/>
</dbReference>
<dbReference type="Gene3D" id="3.40.47.10">
    <property type="match status" value="1"/>
</dbReference>
<dbReference type="Pfam" id="PF00108">
    <property type="entry name" value="Thiolase_N"/>
    <property type="match status" value="1"/>
</dbReference>
<evidence type="ECO:0000259" key="1">
    <source>
        <dbReference type="Pfam" id="PF00108"/>
    </source>
</evidence>
<proteinExistence type="predicted"/>
<keyword evidence="4" id="KW-1185">Reference proteome</keyword>
<dbReference type="PANTHER" id="PTHR42870">
    <property type="entry name" value="ACETYL-COA C-ACETYLTRANSFERASE"/>
    <property type="match status" value="1"/>
</dbReference>
<evidence type="ECO:0000313" key="4">
    <source>
        <dbReference type="Proteomes" id="UP001055804"/>
    </source>
</evidence>
<dbReference type="InterPro" id="IPR016039">
    <property type="entry name" value="Thiolase-like"/>
</dbReference>
<accession>A0A9J6PCE6</accession>
<dbReference type="PIRSF" id="PIRSF000429">
    <property type="entry name" value="Ac-CoA_Ac_transf"/>
    <property type="match status" value="1"/>
</dbReference>
<name>A0A9J6PCE6_9PROT</name>
<dbReference type="AlphaFoldDB" id="A0A9J6PCE6"/>
<evidence type="ECO:0000313" key="3">
    <source>
        <dbReference type="EMBL" id="MCP1335464.1"/>
    </source>
</evidence>
<dbReference type="Proteomes" id="UP001055804">
    <property type="component" value="Unassembled WGS sequence"/>
</dbReference>
<dbReference type="RefSeq" id="WP_269331408.1">
    <property type="nucleotide sequence ID" value="NZ_JAMZFT010000001.1"/>
</dbReference>
<dbReference type="PANTHER" id="PTHR42870:SF1">
    <property type="entry name" value="NON-SPECIFIC LIPID-TRANSFER PROTEIN-LIKE 2"/>
    <property type="match status" value="1"/>
</dbReference>
<sequence length="411" mass="43520">MGIYIIGTGMTRFGRLPDLTVKDMTALAVNQALRDAGVPMDAVEAAYFANTAQGYMEGQTFVRGQLALRDMGFEDLPIVNVENACASGSTALNLAVQHIAAGRADVVLAVGAEKLFNPDKAKMLSLFDSGWDISTVEENKRHLLALGEGVEPPPGTMSERPYSVFMDVYAAFCRFHMREFGTTQRQIAAVAAKNHQHSVENELAQYREPMTVDEVMAAPPISYPLTLPMCSPISDGAAAAVVCNEAGLKRFAGARNRAIRVRASVLQSGVARAPEDYRRHITVLAARKAYEEAGIAPEDVSVAEVHDATAMGEIIQSENLGFFAFGEGGPAAERGDTAIGGRIPINPSGGLESKGHPIAATGLGQIHELVSQLRGEAGKRQVAGAQLALAENGGGLYGVEEAVAAITILSK</sequence>
<evidence type="ECO:0000259" key="2">
    <source>
        <dbReference type="Pfam" id="PF22691"/>
    </source>
</evidence>
<comment type="caution">
    <text evidence="3">The sequence shown here is derived from an EMBL/GenBank/DDBJ whole genome shotgun (WGS) entry which is preliminary data.</text>
</comment>
<dbReference type="CDD" id="cd00829">
    <property type="entry name" value="SCP-x_thiolase"/>
    <property type="match status" value="1"/>
</dbReference>
<gene>
    <name evidence="3" type="ORF">NJQ99_03485</name>
</gene>
<dbReference type="SUPFAM" id="SSF53901">
    <property type="entry name" value="Thiolase-like"/>
    <property type="match status" value="2"/>
</dbReference>
<dbReference type="InterPro" id="IPR002155">
    <property type="entry name" value="Thiolase"/>
</dbReference>